<dbReference type="PIRSF" id="PIRSF005586">
    <property type="entry name" value="RNApol_RpoM"/>
    <property type="match status" value="1"/>
</dbReference>
<evidence type="ECO:0000256" key="6">
    <source>
        <dbReference type="ARBA" id="ARBA00023163"/>
    </source>
</evidence>
<feature type="binding site" evidence="9">
    <location>
        <position position="86"/>
    </location>
    <ligand>
        <name>Zn(2+)</name>
        <dbReference type="ChEBI" id="CHEBI:29105"/>
        <label>2</label>
    </ligand>
</feature>
<accession>A0A8H3ZS98</accession>
<dbReference type="CDD" id="cd10507">
    <property type="entry name" value="Zn-ribbon_RPA12"/>
    <property type="match status" value="1"/>
</dbReference>
<comment type="subcellular location">
    <subcellularLocation>
        <location evidence="1">Nucleus</location>
        <location evidence="1">Nucleolus</location>
    </subcellularLocation>
</comment>
<name>A0A8H3ZS98_9PEZI</name>
<dbReference type="GO" id="GO:0005736">
    <property type="term" value="C:RNA polymerase I complex"/>
    <property type="evidence" value="ECO:0007669"/>
    <property type="project" value="TreeGrafter"/>
</dbReference>
<proteinExistence type="inferred from homology"/>
<evidence type="ECO:0000256" key="1">
    <source>
        <dbReference type="ARBA" id="ARBA00004604"/>
    </source>
</evidence>
<comment type="similarity">
    <text evidence="8">Belongs to the archaeal rpoM/eukaryotic RPA12/RPB9/RPC11 RNA polymerase family.</text>
</comment>
<feature type="binding site" evidence="9">
    <location>
        <position position="30"/>
    </location>
    <ligand>
        <name>Zn(2+)</name>
        <dbReference type="ChEBI" id="CHEBI:29105"/>
        <label>1</label>
    </ligand>
</feature>
<feature type="binding site" evidence="9">
    <location>
        <position position="10"/>
    </location>
    <ligand>
        <name>Zn(2+)</name>
        <dbReference type="ChEBI" id="CHEBI:29105"/>
        <label>1</label>
    </ligand>
</feature>
<feature type="binding site" evidence="9">
    <location>
        <position position="13"/>
    </location>
    <ligand>
        <name>Zn(2+)</name>
        <dbReference type="ChEBI" id="CHEBI:29105"/>
        <label>1</label>
    </ligand>
</feature>
<dbReference type="InterPro" id="IPR012164">
    <property type="entry name" value="Rpa12/Rpb9/Rpc10/TFS"/>
</dbReference>
<dbReference type="InterPro" id="IPR019761">
    <property type="entry name" value="DNA-dir_RNA_pol-M_15_CS"/>
</dbReference>
<feature type="binding site" evidence="9">
    <location>
        <position position="83"/>
    </location>
    <ligand>
        <name>Zn(2+)</name>
        <dbReference type="ChEBI" id="CHEBI:29105"/>
        <label>2</label>
    </ligand>
</feature>
<evidence type="ECO:0000313" key="12">
    <source>
        <dbReference type="EMBL" id="KAF0329948.1"/>
    </source>
</evidence>
<evidence type="ECO:0000256" key="3">
    <source>
        <dbReference type="ARBA" id="ARBA00022723"/>
    </source>
</evidence>
<evidence type="ECO:0000256" key="5">
    <source>
        <dbReference type="ARBA" id="ARBA00022833"/>
    </source>
</evidence>
<dbReference type="Gene3D" id="2.20.25.10">
    <property type="match status" value="1"/>
</dbReference>
<keyword evidence="13" id="KW-1185">Reference proteome</keyword>
<dbReference type="GO" id="GO:0003676">
    <property type="term" value="F:nucleic acid binding"/>
    <property type="evidence" value="ECO:0007669"/>
    <property type="project" value="InterPro"/>
</dbReference>
<dbReference type="Proteomes" id="UP000434172">
    <property type="component" value="Unassembled WGS sequence"/>
</dbReference>
<dbReference type="GO" id="GO:0006363">
    <property type="term" value="P:termination of RNA polymerase I transcription"/>
    <property type="evidence" value="ECO:0007669"/>
    <property type="project" value="TreeGrafter"/>
</dbReference>
<dbReference type="PROSITE" id="PS51133">
    <property type="entry name" value="ZF_TFIIS_2"/>
    <property type="match status" value="1"/>
</dbReference>
<protein>
    <recommendedName>
        <fullName evidence="8">DNA-directed RNA polymerase subunit</fullName>
    </recommendedName>
</protein>
<dbReference type="GO" id="GO:0003899">
    <property type="term" value="F:DNA-directed RNA polymerase activity"/>
    <property type="evidence" value="ECO:0007669"/>
    <property type="project" value="InterPro"/>
</dbReference>
<organism evidence="12 13">
    <name type="scientific">Colletotrichum asianum</name>
    <dbReference type="NCBI Taxonomy" id="702518"/>
    <lineage>
        <taxon>Eukaryota</taxon>
        <taxon>Fungi</taxon>
        <taxon>Dikarya</taxon>
        <taxon>Ascomycota</taxon>
        <taxon>Pezizomycotina</taxon>
        <taxon>Sordariomycetes</taxon>
        <taxon>Hypocreomycetidae</taxon>
        <taxon>Glomerellales</taxon>
        <taxon>Glomerellaceae</taxon>
        <taxon>Colletotrichum</taxon>
        <taxon>Colletotrichum gloeosporioides species complex</taxon>
    </lineage>
</organism>
<feature type="binding site" evidence="9">
    <location>
        <position position="111"/>
    </location>
    <ligand>
        <name>Zn(2+)</name>
        <dbReference type="ChEBI" id="CHEBI:29105"/>
        <label>2</label>
    </ligand>
</feature>
<keyword evidence="7 8" id="KW-0539">Nucleus</keyword>
<keyword evidence="6 8" id="KW-0804">Transcription</keyword>
<dbReference type="GO" id="GO:0008270">
    <property type="term" value="F:zinc ion binding"/>
    <property type="evidence" value="ECO:0007669"/>
    <property type="project" value="UniProtKB-KW"/>
</dbReference>
<feature type="binding site" evidence="9">
    <location>
        <position position="33"/>
    </location>
    <ligand>
        <name>Zn(2+)</name>
        <dbReference type="ChEBI" id="CHEBI:29105"/>
        <label>1</label>
    </ligand>
</feature>
<dbReference type="InterPro" id="IPR034004">
    <property type="entry name" value="Zn_ribbon_RPA12_C"/>
</dbReference>
<comment type="caution">
    <text evidence="12">The sequence shown here is derived from an EMBL/GenBank/DDBJ whole genome shotgun (WGS) entry which is preliminary data.</text>
</comment>
<keyword evidence="5 9" id="KW-0862">Zinc</keyword>
<dbReference type="PANTHER" id="PTHR11239">
    <property type="entry name" value="DNA-DIRECTED RNA POLYMERASE"/>
    <property type="match status" value="1"/>
</dbReference>
<evidence type="ECO:0000256" key="9">
    <source>
        <dbReference type="PIRSR" id="PIRSR005586-1"/>
    </source>
</evidence>
<keyword evidence="2 8" id="KW-0240">DNA-directed RNA polymerase</keyword>
<evidence type="ECO:0000256" key="2">
    <source>
        <dbReference type="ARBA" id="ARBA00022478"/>
    </source>
</evidence>
<gene>
    <name evidence="12" type="ORF">GQ607_002715</name>
</gene>
<dbReference type="SMART" id="SM00440">
    <property type="entry name" value="ZnF_C2C2"/>
    <property type="match status" value="1"/>
</dbReference>
<dbReference type="EMBL" id="WOWK01000009">
    <property type="protein sequence ID" value="KAF0329948.1"/>
    <property type="molecule type" value="Genomic_DNA"/>
</dbReference>
<evidence type="ECO:0000313" key="13">
    <source>
        <dbReference type="Proteomes" id="UP000434172"/>
    </source>
</evidence>
<dbReference type="OrthoDB" id="10056816at2759"/>
<feature type="zinc finger region" description="C4-type" evidence="10">
    <location>
        <begin position="10"/>
        <end position="33"/>
    </location>
</feature>
<dbReference type="PANTHER" id="PTHR11239:SF14">
    <property type="entry name" value="DNA-DIRECTED RNA POLYMERASE I SUBUNIT RPA12"/>
    <property type="match status" value="1"/>
</dbReference>
<sequence length="128" mass="14072">MSAIGTLVFCVDCGNLLPASMGSEKNKLICDCCGAENKDTGSKTIITQTKPSDFPSQLRQKLQSNVQALDKNISTEATIKETCPKCGREEVRFSAVQLRSADEGSTIFFNCDCGFRYALLTDNFWEPE</sequence>
<evidence type="ECO:0000256" key="10">
    <source>
        <dbReference type="PIRSR" id="PIRSR005586-2"/>
    </source>
</evidence>
<dbReference type="InterPro" id="IPR001222">
    <property type="entry name" value="Znf_TFIIS"/>
</dbReference>
<evidence type="ECO:0000256" key="7">
    <source>
        <dbReference type="ARBA" id="ARBA00023242"/>
    </source>
</evidence>
<dbReference type="AlphaFoldDB" id="A0A8H3ZS98"/>
<feature type="domain" description="TFIIS-type" evidence="11">
    <location>
        <begin position="79"/>
        <end position="118"/>
    </location>
</feature>
<evidence type="ECO:0000256" key="4">
    <source>
        <dbReference type="ARBA" id="ARBA00022771"/>
    </source>
</evidence>
<dbReference type="PROSITE" id="PS01030">
    <property type="entry name" value="RNA_POL_M_15KD"/>
    <property type="match status" value="1"/>
</dbReference>
<keyword evidence="4 10" id="KW-0863">Zinc-finger</keyword>
<dbReference type="SUPFAM" id="SSF57783">
    <property type="entry name" value="Zinc beta-ribbon"/>
    <property type="match status" value="1"/>
</dbReference>
<evidence type="ECO:0000259" key="11">
    <source>
        <dbReference type="PROSITE" id="PS51133"/>
    </source>
</evidence>
<feature type="binding site" evidence="9">
    <location>
        <position position="113"/>
    </location>
    <ligand>
        <name>Zn(2+)</name>
        <dbReference type="ChEBI" id="CHEBI:29105"/>
        <label>2</label>
    </ligand>
</feature>
<reference evidence="12 13" key="1">
    <citation type="submission" date="2019-12" db="EMBL/GenBank/DDBJ databases">
        <title>A genome sequence resource for the geographically widespread anthracnose pathogen Colletotrichum asianum.</title>
        <authorList>
            <person name="Meng Y."/>
        </authorList>
    </citation>
    <scope>NUCLEOTIDE SEQUENCE [LARGE SCALE GENOMIC DNA]</scope>
    <source>
        <strain evidence="12 13">ICMP 18580</strain>
    </source>
</reference>
<dbReference type="Pfam" id="PF01096">
    <property type="entry name" value="Zn_ribbon_TFIIS"/>
    <property type="match status" value="1"/>
</dbReference>
<comment type="function">
    <text evidence="8">DNA-dependent RNA polymerase catalyzes the transcription of DNA into RNA using the four ribonucleoside triphosphates as substrates.</text>
</comment>
<evidence type="ECO:0000256" key="8">
    <source>
        <dbReference type="PIRNR" id="PIRNR005586"/>
    </source>
</evidence>
<keyword evidence="3 9" id="KW-0479">Metal-binding</keyword>